<dbReference type="CDD" id="cd08026">
    <property type="entry name" value="DUF326"/>
    <property type="match status" value="1"/>
</dbReference>
<dbReference type="OrthoDB" id="5396211at2"/>
<reference evidence="1 4" key="3">
    <citation type="submission" date="2020-07" db="EMBL/GenBank/DDBJ databases">
        <title>Sequencing the genomes of 1000 actinobacteria strains.</title>
        <authorList>
            <person name="Klenk H.-P."/>
        </authorList>
    </citation>
    <scope>NUCLEOTIDE SEQUENCE [LARGE SCALE GENOMIC DNA]</scope>
    <source>
        <strain evidence="1 4">DSM 45278</strain>
    </source>
</reference>
<comment type="caution">
    <text evidence="2">The sequence shown here is derived from an EMBL/GenBank/DDBJ whole genome shotgun (WGS) entry which is preliminary data.</text>
</comment>
<dbReference type="Pfam" id="PF03860">
    <property type="entry name" value="Csp"/>
    <property type="match status" value="1"/>
</dbReference>
<dbReference type="PANTHER" id="PTHR37310">
    <property type="entry name" value="CYTOPLASMIC PROTEIN-RELATED"/>
    <property type="match status" value="1"/>
</dbReference>
<dbReference type="InterPro" id="IPR044543">
    <property type="entry name" value="YHJQ-like"/>
</dbReference>
<keyword evidence="3" id="KW-1185">Reference proteome</keyword>
<dbReference type="PANTHER" id="PTHR37310:SF1">
    <property type="entry name" value="CYTOPLASMIC PROTEIN"/>
    <property type="match status" value="1"/>
</dbReference>
<reference evidence="2" key="1">
    <citation type="submission" date="2016-08" db="EMBL/GenBank/DDBJ databases">
        <authorList>
            <person name="Seilhamer J.J."/>
        </authorList>
    </citation>
    <scope>NUCLEOTIDE SEQUENCE [LARGE SCALE GENOMIC DNA]</scope>
    <source>
        <strain evidence="2">UTMC102</strain>
    </source>
</reference>
<dbReference type="InterPro" id="IPR005560">
    <property type="entry name" value="Csp_YhjQ"/>
</dbReference>
<dbReference type="Proteomes" id="UP000584931">
    <property type="component" value="Unassembled WGS sequence"/>
</dbReference>
<dbReference type="Proteomes" id="UP000189004">
    <property type="component" value="Unassembled WGS sequence"/>
</dbReference>
<evidence type="ECO:0000313" key="3">
    <source>
        <dbReference type="Proteomes" id="UP000189004"/>
    </source>
</evidence>
<dbReference type="EMBL" id="MCOK01000001">
    <property type="protein sequence ID" value="OOC53372.1"/>
    <property type="molecule type" value="Genomic_DNA"/>
</dbReference>
<dbReference type="EMBL" id="JACCHL010000001">
    <property type="protein sequence ID" value="NYH54571.1"/>
    <property type="molecule type" value="Genomic_DNA"/>
</dbReference>
<evidence type="ECO:0000313" key="1">
    <source>
        <dbReference type="EMBL" id="NYH54571.1"/>
    </source>
</evidence>
<dbReference type="STRING" id="501010.NOSIN_05735"/>
<evidence type="ECO:0000313" key="4">
    <source>
        <dbReference type="Proteomes" id="UP000584931"/>
    </source>
</evidence>
<dbReference type="Gene3D" id="1.20.1270.360">
    <property type="match status" value="1"/>
</dbReference>
<gene>
    <name evidence="1" type="ORF">HNR06_004160</name>
    <name evidence="2" type="ORF">NOSIN_05735</name>
</gene>
<protein>
    <submittedName>
        <fullName evidence="2">Four-helix bundle copper-binding protein</fullName>
    </submittedName>
</protein>
<dbReference type="RefSeq" id="WP_077689743.1">
    <property type="nucleotide sequence ID" value="NZ_JACCHL010000001.1"/>
</dbReference>
<accession>A0A1V3BYD5</accession>
<dbReference type="AlphaFoldDB" id="A0A1V3BYD5"/>
<organism evidence="2 3">
    <name type="scientific">Nocardiopsis sinuspersici</name>
    <dbReference type="NCBI Taxonomy" id="501010"/>
    <lineage>
        <taxon>Bacteria</taxon>
        <taxon>Bacillati</taxon>
        <taxon>Actinomycetota</taxon>
        <taxon>Actinomycetes</taxon>
        <taxon>Streptosporangiales</taxon>
        <taxon>Nocardiopsidaceae</taxon>
        <taxon>Nocardiopsis</taxon>
    </lineage>
</organism>
<name>A0A1V3BYD5_9ACTN</name>
<sequence>MSVVEQMLDTHPGNRGFGVEGKLRACIEACGECAQVCTLCADACLGERDVAELVTCVRADLDCADLCEATQRVLSRRTEGDDTLVRALVKACAEACRMCGEECERHASRHEHCWVCAEACRRCESACRELLAAL</sequence>
<proteinExistence type="predicted"/>
<accession>A0A7Z0BKU5</accession>
<evidence type="ECO:0000313" key="2">
    <source>
        <dbReference type="EMBL" id="OOC53372.1"/>
    </source>
</evidence>
<reference evidence="3" key="2">
    <citation type="submission" date="2016-08" db="EMBL/GenBank/DDBJ databases">
        <authorList>
            <person name="Tokovenko B."/>
            <person name="Kalinowski J."/>
        </authorList>
    </citation>
    <scope>NUCLEOTIDE SEQUENCE [LARGE SCALE GENOMIC DNA]</scope>
    <source>
        <strain evidence="3">UTMC102</strain>
    </source>
</reference>